<gene>
    <name evidence="1" type="ORF">AWJ07_17655</name>
</gene>
<evidence type="ECO:0000313" key="2">
    <source>
        <dbReference type="Proteomes" id="UP000055702"/>
    </source>
</evidence>
<name>A0A106BZG0_SHEFR</name>
<evidence type="ECO:0000313" key="1">
    <source>
        <dbReference type="EMBL" id="KVX01452.1"/>
    </source>
</evidence>
<dbReference type="OMA" id="QEYFTVH"/>
<dbReference type="AlphaFoldDB" id="A0A106BZG0"/>
<dbReference type="GeneID" id="41837763"/>
<dbReference type="Proteomes" id="UP000055702">
    <property type="component" value="Unassembled WGS sequence"/>
</dbReference>
<proteinExistence type="predicted"/>
<protein>
    <recommendedName>
        <fullName evidence="3">PilZ domain-containing protein</fullName>
    </recommendedName>
</protein>
<evidence type="ECO:0008006" key="3">
    <source>
        <dbReference type="Google" id="ProtNLM"/>
    </source>
</evidence>
<organism evidence="1">
    <name type="scientific">Shewanella frigidimarina</name>
    <dbReference type="NCBI Taxonomy" id="56812"/>
    <lineage>
        <taxon>Bacteria</taxon>
        <taxon>Pseudomonadati</taxon>
        <taxon>Pseudomonadota</taxon>
        <taxon>Gammaproteobacteria</taxon>
        <taxon>Alteromonadales</taxon>
        <taxon>Shewanellaceae</taxon>
        <taxon>Shewanella</taxon>
    </lineage>
</organism>
<comment type="caution">
    <text evidence="1">The sequence shown here is derived from an EMBL/GenBank/DDBJ whole genome shotgun (WGS) entry which is preliminary data.</text>
</comment>
<reference evidence="1 2" key="1">
    <citation type="submission" date="2016-01" db="EMBL/GenBank/DDBJ databases">
        <title>Draft genome of the antarctic isolate Shewanella frigidimarina Ag06-30.</title>
        <authorList>
            <person name="Parmeciano Di Noto G."/>
            <person name="Vazquez S."/>
            <person name="Mac Cormack W."/>
            <person name="Iriarte A."/>
            <person name="Quiroga C."/>
        </authorList>
    </citation>
    <scope>NUCLEOTIDE SEQUENCE [LARGE SCALE GENOMIC DNA]</scope>
    <source>
        <strain evidence="1 2">Ag06-30</strain>
    </source>
</reference>
<accession>A0A106BZG0</accession>
<sequence>MIPDSNSYFSVPHHFNVYLTSWDANQALPTDDELRDMQSVGLKLLTEVKSLEANCLLQLRNLDNDAKAVVDFLKLQSRKVDLVLQHVLEKEVQDGELFKGDQFGGSGISIISSRPLVVNEHVKTHIYLHTELVALLCLCQIQSCTPVSTDDATETAYWRCELEFSQILEDDIEQLVKASLNVQQKMLKKRKQNIDKQRS</sequence>
<dbReference type="RefSeq" id="WP_011637852.1">
    <property type="nucleotide sequence ID" value="NZ_JBBMQR010000003.1"/>
</dbReference>
<dbReference type="EMBL" id="LRDC01000023">
    <property type="protein sequence ID" value="KVX01452.1"/>
    <property type="molecule type" value="Genomic_DNA"/>
</dbReference>